<evidence type="ECO:0000313" key="2">
    <source>
        <dbReference type="EMBL" id="CUP43204.1"/>
    </source>
</evidence>
<reference evidence="3 5" key="2">
    <citation type="journal article" date="2019" name="Science, e1252229">
        <title>Invertible promoters mediate bacterial phase variation, antibiotic resistance, and host adaptation in the gut.</title>
        <authorList>
            <person name="Jiang X."/>
            <person name="Hall A.B."/>
            <person name="Arthur T.D."/>
            <person name="Plichta D.R."/>
            <person name="Covington C.T."/>
            <person name="Poyet M."/>
            <person name="Crothers J."/>
            <person name="Moses P.L."/>
            <person name="Tolonen A.C."/>
            <person name="Vlamakis H."/>
            <person name="Alm E.J."/>
            <person name="Xavier R.J."/>
        </authorList>
    </citation>
    <scope>NUCLEOTIDE SEQUENCE [LARGE SCALE GENOMIC DNA]</scope>
    <source>
        <strain evidence="5">af_0058</strain>
        <strain evidence="3">Af_0058</strain>
    </source>
</reference>
<gene>
    <name evidence="3" type="ORF">EAI82_11570</name>
    <name evidence="2" type="ORF">ERS852533_01335</name>
</gene>
<dbReference type="PANTHER" id="PTHR43130:SF15">
    <property type="entry name" value="THIJ_PFPI FAMILY PROTEIN (AFU_ORTHOLOGUE AFUA_5G14240)"/>
    <property type="match status" value="1"/>
</dbReference>
<reference evidence="2 4" key="1">
    <citation type="submission" date="2015-09" db="EMBL/GenBank/DDBJ databases">
        <authorList>
            <consortium name="Pathogen Informatics"/>
        </authorList>
    </citation>
    <scope>NUCLEOTIDE SEQUENCE [LARGE SCALE GENOMIC DNA]</scope>
    <source>
        <strain evidence="2 4">2789STDY5834921</strain>
    </source>
</reference>
<dbReference type="Proteomes" id="UP000293506">
    <property type="component" value="Unassembled WGS sequence"/>
</dbReference>
<dbReference type="InterPro" id="IPR002818">
    <property type="entry name" value="DJ-1/PfpI"/>
</dbReference>
<evidence type="ECO:0000313" key="5">
    <source>
        <dbReference type="Proteomes" id="UP000293506"/>
    </source>
</evidence>
<sequence>MVVNVFLFDDFEVMDAFGPVEIFGRVPEHFYVRFISLRGGLITGKQEIKIWTEPLNPVEIEDIFLIPGGTGVKSFLHMEGENGQQLLKQAVEEASFCMMVQNASALLARTGLLFHRQVADYAYDENWKRMFTVGIDYIDGEKWISDGKYYSCSTTVAAMDMTFALISDNLDVSVAEKIAEEIGYSWDSSF</sequence>
<dbReference type="Proteomes" id="UP000095413">
    <property type="component" value="Unassembled WGS sequence"/>
</dbReference>
<protein>
    <submittedName>
        <fullName evidence="3">Peptidase</fullName>
    </submittedName>
</protein>
<name>A0A174N3A8_9FIRM</name>
<evidence type="ECO:0000313" key="3">
    <source>
        <dbReference type="EMBL" id="RYT65318.1"/>
    </source>
</evidence>
<dbReference type="PANTHER" id="PTHR43130">
    <property type="entry name" value="ARAC-FAMILY TRANSCRIPTIONAL REGULATOR"/>
    <property type="match status" value="1"/>
</dbReference>
<dbReference type="InterPro" id="IPR052158">
    <property type="entry name" value="INH-QAR"/>
</dbReference>
<dbReference type="Pfam" id="PF01965">
    <property type="entry name" value="DJ-1_PfpI"/>
    <property type="match status" value="1"/>
</dbReference>
<feature type="domain" description="DJ-1/PfpI" evidence="1">
    <location>
        <begin position="3"/>
        <end position="166"/>
    </location>
</feature>
<evidence type="ECO:0000313" key="4">
    <source>
        <dbReference type="Proteomes" id="UP000095413"/>
    </source>
</evidence>
<dbReference type="EMBL" id="CZBA01000006">
    <property type="protein sequence ID" value="CUP43204.1"/>
    <property type="molecule type" value="Genomic_DNA"/>
</dbReference>
<dbReference type="InterPro" id="IPR029062">
    <property type="entry name" value="Class_I_gatase-like"/>
</dbReference>
<dbReference type="SUPFAM" id="SSF52317">
    <property type="entry name" value="Class I glutamine amidotransferase-like"/>
    <property type="match status" value="1"/>
</dbReference>
<evidence type="ECO:0000259" key="1">
    <source>
        <dbReference type="Pfam" id="PF01965"/>
    </source>
</evidence>
<dbReference type="Gene3D" id="3.40.50.880">
    <property type="match status" value="1"/>
</dbReference>
<organism evidence="2 4">
    <name type="scientific">Blautia obeum</name>
    <dbReference type="NCBI Taxonomy" id="40520"/>
    <lineage>
        <taxon>Bacteria</taxon>
        <taxon>Bacillati</taxon>
        <taxon>Bacillota</taxon>
        <taxon>Clostridia</taxon>
        <taxon>Lachnospirales</taxon>
        <taxon>Lachnospiraceae</taxon>
        <taxon>Blautia</taxon>
    </lineage>
</organism>
<dbReference type="RefSeq" id="WP_055055787.1">
    <property type="nucleotide sequence ID" value="NZ_CZBA01000006.1"/>
</dbReference>
<dbReference type="AlphaFoldDB" id="A0A174N3A8"/>
<proteinExistence type="predicted"/>
<dbReference type="EMBL" id="RCXQ01000011">
    <property type="protein sequence ID" value="RYT65318.1"/>
    <property type="molecule type" value="Genomic_DNA"/>
</dbReference>
<accession>A0A174N3A8</accession>
<dbReference type="OrthoDB" id="6382410at2"/>